<dbReference type="Pfam" id="PF01026">
    <property type="entry name" value="TatD_DNase"/>
    <property type="match status" value="1"/>
</dbReference>
<proteinExistence type="predicted"/>
<dbReference type="InterPro" id="IPR001130">
    <property type="entry name" value="TatD-like"/>
</dbReference>
<dbReference type="SUPFAM" id="SSF51556">
    <property type="entry name" value="Metallo-dependent hydrolases"/>
    <property type="match status" value="1"/>
</dbReference>
<evidence type="ECO:0000313" key="4">
    <source>
        <dbReference type="Proteomes" id="UP000234789"/>
    </source>
</evidence>
<dbReference type="Proteomes" id="UP000234789">
    <property type="component" value="Unassembled WGS sequence"/>
</dbReference>
<gene>
    <name evidence="3" type="ORF">B8V81_4701</name>
</gene>
<accession>A0A2N5N7J4</accession>
<sequence length="293" mass="32342">MEGIGKEGQAPGQAKQGQAGGQAERGAAAAALYDTHLHLEQYGEQERESMLEEARREGVRGIVAVSMDLASSRRTRELALRHPELVLPAYGWHPEQPLLQDGELDELIGWIRERHADGERFAIGEVGLPYYTRSEVESAGGSFDERGYIGTLDRFAALAAELDRPLVLHAVYEDAFKAAKLLLRHGVRRAHFHWYKGDAETTGVLAQAGWSVSVTPDVLYEPEIRELAASYPLGQLMTETDGPWPFEGPFAGQPTHPLLVREAAREIARLRGLGERETAEALAGNARRLYGLR</sequence>
<evidence type="ECO:0000256" key="2">
    <source>
        <dbReference type="SAM" id="MobiDB-lite"/>
    </source>
</evidence>
<comment type="caution">
    <text evidence="3">The sequence shown here is derived from an EMBL/GenBank/DDBJ whole genome shotgun (WGS) entry which is preliminary data.</text>
</comment>
<evidence type="ECO:0000256" key="1">
    <source>
        <dbReference type="PIRSR" id="PIRSR005902-1"/>
    </source>
</evidence>
<dbReference type="PANTHER" id="PTHR46124:SF2">
    <property type="entry name" value="D-AMINOACYL-TRNA DEACYLASE"/>
    <property type="match status" value="1"/>
</dbReference>
<feature type="binding site" evidence="1">
    <location>
        <position position="125"/>
    </location>
    <ligand>
        <name>a divalent metal cation</name>
        <dbReference type="ChEBI" id="CHEBI:60240"/>
        <label>1</label>
    </ligand>
</feature>
<keyword evidence="1" id="KW-0479">Metal-binding</keyword>
<evidence type="ECO:0000313" key="3">
    <source>
        <dbReference type="EMBL" id="PLT46270.1"/>
    </source>
</evidence>
<dbReference type="InterPro" id="IPR032466">
    <property type="entry name" value="Metal_Hydrolase"/>
</dbReference>
<feature type="compositionally biased region" description="Low complexity" evidence="2">
    <location>
        <begin position="7"/>
        <end position="27"/>
    </location>
</feature>
<feature type="region of interest" description="Disordered" evidence="2">
    <location>
        <begin position="1"/>
        <end position="27"/>
    </location>
</feature>
<reference evidence="3 4" key="1">
    <citation type="submission" date="2017-05" db="EMBL/GenBank/DDBJ databases">
        <title>Functional genome analysis of Paenibacillus pasadenensis strain R16: insights on endophytic life style and antifungal activity.</title>
        <authorList>
            <person name="Passera A."/>
            <person name="Marcolungo L."/>
            <person name="Casati P."/>
            <person name="Brasca M."/>
            <person name="Quaglino F."/>
            <person name="Delledonne M."/>
        </authorList>
    </citation>
    <scope>NUCLEOTIDE SEQUENCE [LARGE SCALE GENOMIC DNA]</scope>
    <source>
        <strain evidence="3 4">R16</strain>
    </source>
</reference>
<keyword evidence="4" id="KW-1185">Reference proteome</keyword>
<dbReference type="PANTHER" id="PTHR46124">
    <property type="entry name" value="D-AMINOACYL-TRNA DEACYLASE"/>
    <property type="match status" value="1"/>
</dbReference>
<dbReference type="OrthoDB" id="9775608at2"/>
<dbReference type="RefSeq" id="WP_084136422.1">
    <property type="nucleotide sequence ID" value="NZ_BIMM01000063.1"/>
</dbReference>
<dbReference type="PIRSF" id="PIRSF005902">
    <property type="entry name" value="DNase_TatD"/>
    <property type="match status" value="1"/>
</dbReference>
<dbReference type="GO" id="GO:0046872">
    <property type="term" value="F:metal ion binding"/>
    <property type="evidence" value="ECO:0007669"/>
    <property type="project" value="UniProtKB-KW"/>
</dbReference>
<dbReference type="GO" id="GO:0016788">
    <property type="term" value="F:hydrolase activity, acting on ester bonds"/>
    <property type="evidence" value="ECO:0007669"/>
    <property type="project" value="InterPro"/>
</dbReference>
<feature type="binding site" evidence="1">
    <location>
        <position position="193"/>
    </location>
    <ligand>
        <name>a divalent metal cation</name>
        <dbReference type="ChEBI" id="CHEBI:60240"/>
        <label>2</label>
    </ligand>
</feature>
<feature type="binding site" evidence="1">
    <location>
        <position position="241"/>
    </location>
    <ligand>
        <name>a divalent metal cation</name>
        <dbReference type="ChEBI" id="CHEBI:60240"/>
        <label>1</label>
    </ligand>
</feature>
<organism evidence="3 4">
    <name type="scientific">Paenibacillus pasadenensis</name>
    <dbReference type="NCBI Taxonomy" id="217090"/>
    <lineage>
        <taxon>Bacteria</taxon>
        <taxon>Bacillati</taxon>
        <taxon>Bacillota</taxon>
        <taxon>Bacilli</taxon>
        <taxon>Bacillales</taxon>
        <taxon>Paenibacillaceae</taxon>
        <taxon>Paenibacillus</taxon>
    </lineage>
</organism>
<name>A0A2N5N7J4_9BACL</name>
<feature type="binding site" evidence="1">
    <location>
        <position position="169"/>
    </location>
    <ligand>
        <name>a divalent metal cation</name>
        <dbReference type="ChEBI" id="CHEBI:60240"/>
        <label>2</label>
    </ligand>
</feature>
<dbReference type="Gene3D" id="3.20.20.140">
    <property type="entry name" value="Metal-dependent hydrolases"/>
    <property type="match status" value="1"/>
</dbReference>
<dbReference type="AlphaFoldDB" id="A0A2N5N7J4"/>
<feature type="binding site" evidence="1">
    <location>
        <position position="36"/>
    </location>
    <ligand>
        <name>a divalent metal cation</name>
        <dbReference type="ChEBI" id="CHEBI:60240"/>
        <label>1</label>
    </ligand>
</feature>
<feature type="binding site" evidence="1">
    <location>
        <position position="38"/>
    </location>
    <ligand>
        <name>a divalent metal cation</name>
        <dbReference type="ChEBI" id="CHEBI:60240"/>
        <label>1</label>
    </ligand>
</feature>
<dbReference type="EMBL" id="NFEZ01000004">
    <property type="protein sequence ID" value="PLT46270.1"/>
    <property type="molecule type" value="Genomic_DNA"/>
</dbReference>
<protein>
    <submittedName>
        <fullName evidence="3">Putative deoxyribonuclease similar to YcfH, type 3</fullName>
    </submittedName>
</protein>